<dbReference type="EMBL" id="JADJMH010000029">
    <property type="protein sequence ID" value="MBK7676964.1"/>
    <property type="molecule type" value="Genomic_DNA"/>
</dbReference>
<dbReference type="SUPFAM" id="SSF116734">
    <property type="entry name" value="DNA methylase specificity domain"/>
    <property type="match status" value="1"/>
</dbReference>
<dbReference type="PANTHER" id="PTHR30408">
    <property type="entry name" value="TYPE-1 RESTRICTION ENZYME ECOKI SPECIFICITY PROTEIN"/>
    <property type="match status" value="1"/>
</dbReference>
<dbReference type="Proteomes" id="UP000697998">
    <property type="component" value="Unassembled WGS sequence"/>
</dbReference>
<keyword evidence="5" id="KW-0255">Endonuclease</keyword>
<feature type="domain" description="Type I restriction modification DNA specificity" evidence="4">
    <location>
        <begin position="61"/>
        <end position="163"/>
    </location>
</feature>
<evidence type="ECO:0000256" key="3">
    <source>
        <dbReference type="ARBA" id="ARBA00023125"/>
    </source>
</evidence>
<organism evidence="5 6">
    <name type="scientific">Candidatus Accumulibacter proximus</name>
    <dbReference type="NCBI Taxonomy" id="2954385"/>
    <lineage>
        <taxon>Bacteria</taxon>
        <taxon>Pseudomonadati</taxon>
        <taxon>Pseudomonadota</taxon>
        <taxon>Betaproteobacteria</taxon>
        <taxon>Candidatus Accumulibacter</taxon>
    </lineage>
</organism>
<dbReference type="PANTHER" id="PTHR30408:SF12">
    <property type="entry name" value="TYPE I RESTRICTION ENZYME MJAVIII SPECIFICITY SUBUNIT"/>
    <property type="match status" value="1"/>
</dbReference>
<dbReference type="GO" id="GO:0003677">
    <property type="term" value="F:DNA binding"/>
    <property type="evidence" value="ECO:0007669"/>
    <property type="project" value="UniProtKB-KW"/>
</dbReference>
<sequence length="203" mass="22423">MPAEALCEAVIDCKNRTPPETADGHPVIRTPNVRDGKLVWIDLAFTDAASYEVWTARGRPKAGDVVITREAPFGEARVIPEQVYAPCLGQRMMMYQTAPGKLRADYLVYAIYSHRVQKRLFELAGGSTVGHIRVGDIRTLSIPHPMEVNEQERIASALNGISNGLKDAANTHKKLCSIKQGLMEDLLTGERRVTQLLAQAETQ</sequence>
<dbReference type="GO" id="GO:0004519">
    <property type="term" value="F:endonuclease activity"/>
    <property type="evidence" value="ECO:0007669"/>
    <property type="project" value="UniProtKB-KW"/>
</dbReference>
<evidence type="ECO:0000313" key="5">
    <source>
        <dbReference type="EMBL" id="MBK7676964.1"/>
    </source>
</evidence>
<evidence type="ECO:0000259" key="4">
    <source>
        <dbReference type="Pfam" id="PF01420"/>
    </source>
</evidence>
<comment type="similarity">
    <text evidence="1">Belongs to the type-I restriction system S methylase family.</text>
</comment>
<dbReference type="GO" id="GO:0009307">
    <property type="term" value="P:DNA restriction-modification system"/>
    <property type="evidence" value="ECO:0007669"/>
    <property type="project" value="UniProtKB-KW"/>
</dbReference>
<dbReference type="Pfam" id="PF01420">
    <property type="entry name" value="Methylase_S"/>
    <property type="match status" value="1"/>
</dbReference>
<keyword evidence="5" id="KW-0378">Hydrolase</keyword>
<evidence type="ECO:0000313" key="6">
    <source>
        <dbReference type="Proteomes" id="UP000697998"/>
    </source>
</evidence>
<reference evidence="5 6" key="1">
    <citation type="submission" date="2020-10" db="EMBL/GenBank/DDBJ databases">
        <title>Connecting structure to function with the recovery of over 1000 high-quality activated sludge metagenome-assembled genomes encoding full-length rRNA genes using long-read sequencing.</title>
        <authorList>
            <person name="Singleton C.M."/>
            <person name="Petriglieri F."/>
            <person name="Kristensen J.M."/>
            <person name="Kirkegaard R.H."/>
            <person name="Michaelsen T.Y."/>
            <person name="Andersen M.H."/>
            <person name="Karst S.M."/>
            <person name="Dueholm M.S."/>
            <person name="Nielsen P.H."/>
            <person name="Albertsen M."/>
        </authorList>
    </citation>
    <scope>NUCLEOTIDE SEQUENCE [LARGE SCALE GENOMIC DNA]</scope>
    <source>
        <strain evidence="5">EsbW_18-Q3-R4-48_BATAC.285</strain>
    </source>
</reference>
<name>A0A935Q108_9PROT</name>
<keyword evidence="5" id="KW-0540">Nuclease</keyword>
<dbReference type="InterPro" id="IPR052021">
    <property type="entry name" value="Type-I_RS_S_subunit"/>
</dbReference>
<dbReference type="AlphaFoldDB" id="A0A935Q108"/>
<proteinExistence type="inferred from homology"/>
<dbReference type="InterPro" id="IPR044946">
    <property type="entry name" value="Restrct_endonuc_typeI_TRD_sf"/>
</dbReference>
<comment type="caution">
    <text evidence="5">The sequence shown here is derived from an EMBL/GenBank/DDBJ whole genome shotgun (WGS) entry which is preliminary data.</text>
</comment>
<evidence type="ECO:0000256" key="1">
    <source>
        <dbReference type="ARBA" id="ARBA00010923"/>
    </source>
</evidence>
<accession>A0A935Q108</accession>
<keyword evidence="3" id="KW-0238">DNA-binding</keyword>
<dbReference type="InterPro" id="IPR000055">
    <property type="entry name" value="Restrct_endonuc_typeI_TRD"/>
</dbReference>
<evidence type="ECO:0000256" key="2">
    <source>
        <dbReference type="ARBA" id="ARBA00022747"/>
    </source>
</evidence>
<gene>
    <name evidence="5" type="ORF">IPJ27_20640</name>
</gene>
<dbReference type="Gene3D" id="3.90.220.20">
    <property type="entry name" value="DNA methylase specificity domains"/>
    <property type="match status" value="1"/>
</dbReference>
<protein>
    <submittedName>
        <fullName evidence="5">Restriction endonuclease subunit S</fullName>
    </submittedName>
</protein>
<keyword evidence="2" id="KW-0680">Restriction system</keyword>